<protein>
    <submittedName>
        <fullName evidence="9">3-hydroxyacyl-CoA dehydrogenase</fullName>
        <ecNumber evidence="9">1.1.1.35</ecNumber>
    </submittedName>
</protein>
<dbReference type="Pfam" id="PF00725">
    <property type="entry name" value="3HCDH"/>
    <property type="match status" value="1"/>
</dbReference>
<evidence type="ECO:0000259" key="7">
    <source>
        <dbReference type="Pfam" id="PF00725"/>
    </source>
</evidence>
<evidence type="ECO:0000256" key="2">
    <source>
        <dbReference type="ARBA" id="ARBA00009463"/>
    </source>
</evidence>
<keyword evidence="10" id="KW-1185">Reference proteome</keyword>
<dbReference type="RefSeq" id="WP_218092823.1">
    <property type="nucleotide sequence ID" value="NZ_CAJVAS010000012.1"/>
</dbReference>
<keyword evidence="3" id="KW-0276">Fatty acid metabolism</keyword>
<dbReference type="Proteomes" id="UP000693672">
    <property type="component" value="Unassembled WGS sequence"/>
</dbReference>
<evidence type="ECO:0000256" key="6">
    <source>
        <dbReference type="ARBA" id="ARBA00023098"/>
    </source>
</evidence>
<dbReference type="PANTHER" id="PTHR48075">
    <property type="entry name" value="3-HYDROXYACYL-COA DEHYDROGENASE FAMILY PROTEIN"/>
    <property type="match status" value="1"/>
</dbReference>
<proteinExistence type="inferred from homology"/>
<dbReference type="GO" id="GO:0016042">
    <property type="term" value="P:lipid catabolic process"/>
    <property type="evidence" value="ECO:0007669"/>
    <property type="project" value="UniProtKB-KW"/>
</dbReference>
<dbReference type="InterPro" id="IPR006176">
    <property type="entry name" value="3-OHacyl-CoA_DH_NAD-bd"/>
</dbReference>
<dbReference type="EMBL" id="CAJVAS010000012">
    <property type="protein sequence ID" value="CAG7628977.1"/>
    <property type="molecule type" value="Genomic_DNA"/>
</dbReference>
<feature type="domain" description="3-hydroxyacyl-CoA dehydrogenase NAD binding" evidence="8">
    <location>
        <begin position="7"/>
        <end position="205"/>
    </location>
</feature>
<dbReference type="Pfam" id="PF02737">
    <property type="entry name" value="3HCDH_N"/>
    <property type="match status" value="1"/>
</dbReference>
<name>A0A916K5E2_9BACL</name>
<gene>
    <name evidence="9" type="primary">fadN</name>
    <name evidence="9" type="ORF">PAESOLCIP111_03058</name>
</gene>
<feature type="domain" description="3-hydroxyacyl-CoA dehydrogenase C-terminal" evidence="7">
    <location>
        <begin position="208"/>
        <end position="306"/>
    </location>
</feature>
<dbReference type="GO" id="GO:0006631">
    <property type="term" value="P:fatty acid metabolic process"/>
    <property type="evidence" value="ECO:0007669"/>
    <property type="project" value="UniProtKB-KW"/>
</dbReference>
<sequence length="799" mass="87264">MNRPIRKAAVIGSGVMGSGIAAHLANCGIDCLLLDLAPTQLTADEAAKGLTLEHPAVRNRLAAGAIARLPKLKPAPLYDDDFAARITPGNIEDHLARIAEVDWVIEVIVEQLQAKQELLAQVERCWKPGTVVSTNTSGISVNEMSRHTGEAFRAHFLGTHFFNPARYMKLLELIPGSDTDPAIVERMKSLCEKQLGKTVVMAKDTPNFVANRIGTYGLLVTLQEMTDEGFAVEEIDAVTGPAMGRPKSATFRTLDLVGLDTFVHVANNVHAHVSDPEEQAVFDVPEVLKAMVERGWLGEKTGRGFYLKQKGADGRSEILSLNLKTMQYEAQRKVASVSLDAAKRAKGAGARCKALIEAGDRYSLLAWNILKKVLLYAAEKTGEIADSIHDIDEAMKWGFNWDLGPFELWDAIGLAKSVERMEAEGERVPAWVKDWIESGNGSFYQKRESGRFYAHHGLFRELTQPPEAISLRELKERNKVVRSNSGASLIDLGDGVACLEFHSPNNAIGADILQMIRHSLDEVRRGFEGLVIANQGKNFCVGANLMLLLMEAQDGEWDEIDGIIRLFQSTMYRLKRFEKPVVASPHRMTLGGGVEVCLPADQIVASAETYFGLVEVGVGLIPGGGGCKELALRASRSAPLPETDMQPYVNRAFETIGMAKVSTSGHDAIKLGLMRPGDRVVTNPDHAIHEAKQAVLRLAQAGYEPERESKLRVTGADGKAVLLTGAYAMRHGGYISDHDLKIAGKLAHVLSGGDAPAGTLVSEQYMLDLEREAFLSLCGEPKTQQRMQHMLTKGKALRN</sequence>
<comment type="similarity">
    <text evidence="2">Belongs to the 3-hydroxyacyl-CoA dehydrogenase family.</text>
</comment>
<evidence type="ECO:0000256" key="4">
    <source>
        <dbReference type="ARBA" id="ARBA00022963"/>
    </source>
</evidence>
<dbReference type="PANTHER" id="PTHR48075:SF7">
    <property type="entry name" value="3-HYDROXYACYL-COA DEHYDROGENASE-RELATED"/>
    <property type="match status" value="1"/>
</dbReference>
<keyword evidence="4" id="KW-0442">Lipid degradation</keyword>
<evidence type="ECO:0000256" key="3">
    <source>
        <dbReference type="ARBA" id="ARBA00022832"/>
    </source>
</evidence>
<dbReference type="InterPro" id="IPR001753">
    <property type="entry name" value="Enoyl-CoA_hydra/iso"/>
</dbReference>
<dbReference type="EC" id="1.1.1.35" evidence="9"/>
<dbReference type="GO" id="GO:0003857">
    <property type="term" value="F:(3S)-3-hydroxyacyl-CoA dehydrogenase (NAD+) activity"/>
    <property type="evidence" value="ECO:0007669"/>
    <property type="project" value="UniProtKB-EC"/>
</dbReference>
<keyword evidence="5 9" id="KW-0560">Oxidoreductase</keyword>
<evidence type="ECO:0000259" key="8">
    <source>
        <dbReference type="Pfam" id="PF02737"/>
    </source>
</evidence>
<dbReference type="CDD" id="cd06558">
    <property type="entry name" value="crotonase-like"/>
    <property type="match status" value="1"/>
</dbReference>
<evidence type="ECO:0000256" key="1">
    <source>
        <dbReference type="ARBA" id="ARBA00005005"/>
    </source>
</evidence>
<organism evidence="9 10">
    <name type="scientific">Paenibacillus solanacearum</name>
    <dbReference type="NCBI Taxonomy" id="2048548"/>
    <lineage>
        <taxon>Bacteria</taxon>
        <taxon>Bacillati</taxon>
        <taxon>Bacillota</taxon>
        <taxon>Bacilli</taxon>
        <taxon>Bacillales</taxon>
        <taxon>Paenibacillaceae</taxon>
        <taxon>Paenibacillus</taxon>
    </lineage>
</organism>
<dbReference type="GO" id="GO:0070403">
    <property type="term" value="F:NAD+ binding"/>
    <property type="evidence" value="ECO:0007669"/>
    <property type="project" value="InterPro"/>
</dbReference>
<comment type="caution">
    <text evidence="9">The sequence shown here is derived from an EMBL/GenBank/DDBJ whole genome shotgun (WGS) entry which is preliminary data.</text>
</comment>
<dbReference type="InterPro" id="IPR006108">
    <property type="entry name" value="3HC_DH_C"/>
</dbReference>
<dbReference type="Pfam" id="PF00378">
    <property type="entry name" value="ECH_1"/>
    <property type="match status" value="1"/>
</dbReference>
<evidence type="ECO:0000313" key="10">
    <source>
        <dbReference type="Proteomes" id="UP000693672"/>
    </source>
</evidence>
<accession>A0A916K5E2</accession>
<dbReference type="AlphaFoldDB" id="A0A916K5E2"/>
<comment type="pathway">
    <text evidence="1">Lipid metabolism; fatty acid beta-oxidation.</text>
</comment>
<keyword evidence="6" id="KW-0443">Lipid metabolism</keyword>
<evidence type="ECO:0000313" key="9">
    <source>
        <dbReference type="EMBL" id="CAG7628977.1"/>
    </source>
</evidence>
<reference evidence="9" key="1">
    <citation type="submission" date="2021-06" db="EMBL/GenBank/DDBJ databases">
        <authorList>
            <person name="Criscuolo A."/>
        </authorList>
    </citation>
    <scope>NUCLEOTIDE SEQUENCE</scope>
    <source>
        <strain evidence="9">CIP111600</strain>
    </source>
</reference>
<evidence type="ECO:0000256" key="5">
    <source>
        <dbReference type="ARBA" id="ARBA00023002"/>
    </source>
</evidence>